<keyword evidence="3" id="KW-1185">Reference proteome</keyword>
<evidence type="ECO:0000313" key="2">
    <source>
        <dbReference type="EMBL" id="KAJ5162066.1"/>
    </source>
</evidence>
<name>A0A9W9I2A5_9EURO</name>
<gene>
    <name evidence="2" type="ORF">N7492_007458</name>
</gene>
<organism evidence="2 3">
    <name type="scientific">Penicillium capsulatum</name>
    <dbReference type="NCBI Taxonomy" id="69766"/>
    <lineage>
        <taxon>Eukaryota</taxon>
        <taxon>Fungi</taxon>
        <taxon>Dikarya</taxon>
        <taxon>Ascomycota</taxon>
        <taxon>Pezizomycotina</taxon>
        <taxon>Eurotiomycetes</taxon>
        <taxon>Eurotiomycetidae</taxon>
        <taxon>Eurotiales</taxon>
        <taxon>Aspergillaceae</taxon>
        <taxon>Penicillium</taxon>
    </lineage>
</organism>
<proteinExistence type="predicted"/>
<reference evidence="2" key="2">
    <citation type="journal article" date="2023" name="IMA Fungus">
        <title>Comparative genomic study of the Penicillium genus elucidates a diverse pangenome and 15 lateral gene transfer events.</title>
        <authorList>
            <person name="Petersen C."/>
            <person name="Sorensen T."/>
            <person name="Nielsen M.R."/>
            <person name="Sondergaard T.E."/>
            <person name="Sorensen J.L."/>
            <person name="Fitzpatrick D.A."/>
            <person name="Frisvad J.C."/>
            <person name="Nielsen K.L."/>
        </authorList>
    </citation>
    <scope>NUCLEOTIDE SEQUENCE</scope>
    <source>
        <strain evidence="2">IBT 21917</strain>
    </source>
</reference>
<comment type="caution">
    <text evidence="2">The sequence shown here is derived from an EMBL/GenBank/DDBJ whole genome shotgun (WGS) entry which is preliminary data.</text>
</comment>
<dbReference type="AlphaFoldDB" id="A0A9W9I2A5"/>
<feature type="region of interest" description="Disordered" evidence="1">
    <location>
        <begin position="86"/>
        <end position="109"/>
    </location>
</feature>
<evidence type="ECO:0000256" key="1">
    <source>
        <dbReference type="SAM" id="MobiDB-lite"/>
    </source>
</evidence>
<protein>
    <submittedName>
        <fullName evidence="2">Uncharacterized protein</fullName>
    </submittedName>
</protein>
<reference evidence="2" key="1">
    <citation type="submission" date="2022-11" db="EMBL/GenBank/DDBJ databases">
        <authorList>
            <person name="Petersen C."/>
        </authorList>
    </citation>
    <scope>NUCLEOTIDE SEQUENCE</scope>
    <source>
        <strain evidence="2">IBT 21917</strain>
    </source>
</reference>
<accession>A0A9W9I2A5</accession>
<sequence>MADVDRCKSSLDAGAPEILGTLWLLSPCHSSLKVHDPWDRDMGEGPIGSAWVARTVLPPSNADGLQKDRMEVIWINVVMQYNSVGHSQGNIEPPAGTKTGFEGQDVHET</sequence>
<evidence type="ECO:0000313" key="3">
    <source>
        <dbReference type="Proteomes" id="UP001146351"/>
    </source>
</evidence>
<dbReference type="EMBL" id="JAPQKO010000005">
    <property type="protein sequence ID" value="KAJ5162066.1"/>
    <property type="molecule type" value="Genomic_DNA"/>
</dbReference>
<dbReference type="Proteomes" id="UP001146351">
    <property type="component" value="Unassembled WGS sequence"/>
</dbReference>